<dbReference type="InterPro" id="IPR036397">
    <property type="entry name" value="RNaseH_sf"/>
</dbReference>
<keyword evidence="1" id="KW-0808">Transferase</keyword>
<comment type="caution">
    <text evidence="8">The sequence shown here is derived from an EMBL/GenBank/DDBJ whole genome shotgun (WGS) entry which is preliminary data.</text>
</comment>
<evidence type="ECO:0000256" key="2">
    <source>
        <dbReference type="ARBA" id="ARBA00022695"/>
    </source>
</evidence>
<evidence type="ECO:0000313" key="9">
    <source>
        <dbReference type="Proteomes" id="UP000532252"/>
    </source>
</evidence>
<name>A0A7K5CD98_MOTAL</name>
<keyword evidence="5" id="KW-0378">Hydrolase</keyword>
<dbReference type="Gene3D" id="3.30.420.10">
    <property type="entry name" value="Ribonuclease H-like superfamily/Ribonuclease H"/>
    <property type="match status" value="1"/>
</dbReference>
<dbReference type="SUPFAM" id="SSF53098">
    <property type="entry name" value="Ribonuclease H-like"/>
    <property type="match status" value="1"/>
</dbReference>
<keyword evidence="9" id="KW-1185">Reference proteome</keyword>
<evidence type="ECO:0000256" key="3">
    <source>
        <dbReference type="ARBA" id="ARBA00022722"/>
    </source>
</evidence>
<keyword evidence="2" id="KW-0548">Nucleotidyltransferase</keyword>
<dbReference type="GO" id="GO:0004523">
    <property type="term" value="F:RNA-DNA hybrid ribonuclease activity"/>
    <property type="evidence" value="ECO:0007669"/>
    <property type="project" value="InterPro"/>
</dbReference>
<evidence type="ECO:0000259" key="7">
    <source>
        <dbReference type="PROSITE" id="PS50879"/>
    </source>
</evidence>
<protein>
    <submittedName>
        <fullName evidence="8">POK11 protein</fullName>
    </submittedName>
</protein>
<evidence type="ECO:0000256" key="1">
    <source>
        <dbReference type="ARBA" id="ARBA00022679"/>
    </source>
</evidence>
<feature type="domain" description="RNase H type-1" evidence="7">
    <location>
        <begin position="17"/>
        <end position="111"/>
    </location>
</feature>
<dbReference type="AlphaFoldDB" id="A0A7K5CD98"/>
<dbReference type="InterPro" id="IPR002156">
    <property type="entry name" value="RNaseH_domain"/>
</dbReference>
<keyword evidence="6" id="KW-0695">RNA-directed DNA polymerase</keyword>
<dbReference type="PANTHER" id="PTHR41694">
    <property type="entry name" value="ENDOGENOUS RETROVIRUS GROUP K MEMBER POL PROTEIN"/>
    <property type="match status" value="1"/>
</dbReference>
<evidence type="ECO:0000256" key="5">
    <source>
        <dbReference type="ARBA" id="ARBA00022801"/>
    </source>
</evidence>
<dbReference type="GO" id="GO:0003964">
    <property type="term" value="F:RNA-directed DNA polymerase activity"/>
    <property type="evidence" value="ECO:0007669"/>
    <property type="project" value="UniProtKB-KW"/>
</dbReference>
<organism evidence="8 9">
    <name type="scientific">Motacilla alba</name>
    <name type="common">White wagtail</name>
    <name type="synonym">Pied wagtail</name>
    <dbReference type="NCBI Taxonomy" id="45807"/>
    <lineage>
        <taxon>Eukaryota</taxon>
        <taxon>Metazoa</taxon>
        <taxon>Chordata</taxon>
        <taxon>Craniata</taxon>
        <taxon>Vertebrata</taxon>
        <taxon>Euteleostomi</taxon>
        <taxon>Archelosauria</taxon>
        <taxon>Archosauria</taxon>
        <taxon>Dinosauria</taxon>
        <taxon>Saurischia</taxon>
        <taxon>Theropoda</taxon>
        <taxon>Coelurosauria</taxon>
        <taxon>Aves</taxon>
        <taxon>Neognathae</taxon>
        <taxon>Neoaves</taxon>
        <taxon>Telluraves</taxon>
        <taxon>Australaves</taxon>
        <taxon>Passeriformes</taxon>
        <taxon>Passeroidea</taxon>
        <taxon>Motacillidae</taxon>
        <taxon>Motacilla</taxon>
    </lineage>
</organism>
<evidence type="ECO:0000256" key="6">
    <source>
        <dbReference type="ARBA" id="ARBA00022918"/>
    </source>
</evidence>
<proteinExistence type="predicted"/>
<evidence type="ECO:0000256" key="4">
    <source>
        <dbReference type="ARBA" id="ARBA00022759"/>
    </source>
</evidence>
<reference evidence="8 9" key="1">
    <citation type="submission" date="2019-09" db="EMBL/GenBank/DDBJ databases">
        <title>Bird 10,000 Genomes (B10K) Project - Family phase.</title>
        <authorList>
            <person name="Zhang G."/>
        </authorList>
    </citation>
    <scope>NUCLEOTIDE SEQUENCE [LARGE SCALE GENOMIC DNA]</scope>
    <source>
        <strain evidence="8">B10K-DU-001-75</strain>
        <tissue evidence="8">Muscle</tissue>
    </source>
</reference>
<feature type="non-terminal residue" evidence="8">
    <location>
        <position position="1"/>
    </location>
</feature>
<accession>A0A7K5CD98</accession>
<feature type="non-terminal residue" evidence="8">
    <location>
        <position position="111"/>
    </location>
</feature>
<dbReference type="GO" id="GO:0035613">
    <property type="term" value="F:RNA stem-loop binding"/>
    <property type="evidence" value="ECO:0007669"/>
    <property type="project" value="TreeGrafter"/>
</dbReference>
<dbReference type="PROSITE" id="PS50879">
    <property type="entry name" value="RNASE_H_1"/>
    <property type="match status" value="1"/>
</dbReference>
<dbReference type="EMBL" id="VXBE01009386">
    <property type="protein sequence ID" value="NWS05930.1"/>
    <property type="molecule type" value="Genomic_DNA"/>
</dbReference>
<evidence type="ECO:0000313" key="8">
    <source>
        <dbReference type="EMBL" id="NWS05930.1"/>
    </source>
</evidence>
<dbReference type="InterPro" id="IPR012337">
    <property type="entry name" value="RNaseH-like_sf"/>
</dbReference>
<keyword evidence="3" id="KW-0540">Nuclease</keyword>
<dbReference type="Pfam" id="PF00075">
    <property type="entry name" value="RNase_H"/>
    <property type="match status" value="1"/>
</dbReference>
<sequence>MLEHYQWVKKPLYSERPVKGPTVFTDAGQKMKKAACVWQSDNQWQKHVIIREPKDSLQTLELKALCRALENWNDTPVNIVSDLLYVVGVVQHIEDALLRETKNQHLGELFI</sequence>
<gene>
    <name evidence="8" type="primary">Ervk11_1</name>
    <name evidence="8" type="ORF">MOTALB_R15123</name>
</gene>
<dbReference type="Proteomes" id="UP000532252">
    <property type="component" value="Unassembled WGS sequence"/>
</dbReference>
<keyword evidence="4" id="KW-0255">Endonuclease</keyword>
<dbReference type="PANTHER" id="PTHR41694:SF3">
    <property type="entry name" value="RNA-DIRECTED DNA POLYMERASE-RELATED"/>
    <property type="match status" value="1"/>
</dbReference>